<dbReference type="PROSITE" id="PS50125">
    <property type="entry name" value="GUANYLATE_CYCLASE_2"/>
    <property type="match status" value="1"/>
</dbReference>
<dbReference type="InterPro" id="IPR019734">
    <property type="entry name" value="TPR_rpt"/>
</dbReference>
<dbReference type="InterPro" id="IPR029787">
    <property type="entry name" value="Nucleotide_cyclase"/>
</dbReference>
<dbReference type="SMART" id="SM00044">
    <property type="entry name" value="CYCc"/>
    <property type="match status" value="1"/>
</dbReference>
<organism evidence="5 6">
    <name type="scientific">Agaribacillus aureus</name>
    <dbReference type="NCBI Taxonomy" id="3051825"/>
    <lineage>
        <taxon>Bacteria</taxon>
        <taxon>Pseudomonadati</taxon>
        <taxon>Bacteroidota</taxon>
        <taxon>Cytophagia</taxon>
        <taxon>Cytophagales</taxon>
        <taxon>Splendidivirgaceae</taxon>
        <taxon>Agaribacillus</taxon>
    </lineage>
</organism>
<evidence type="ECO:0000256" key="1">
    <source>
        <dbReference type="ARBA" id="ARBA00022737"/>
    </source>
</evidence>
<dbReference type="InterPro" id="IPR011990">
    <property type="entry name" value="TPR-like_helical_dom_sf"/>
</dbReference>
<evidence type="ECO:0000313" key="5">
    <source>
        <dbReference type="EMBL" id="MDN5212012.1"/>
    </source>
</evidence>
<dbReference type="Gene3D" id="1.25.40.10">
    <property type="entry name" value="Tetratricopeptide repeat domain"/>
    <property type="match status" value="2"/>
</dbReference>
<evidence type="ECO:0000259" key="4">
    <source>
        <dbReference type="PROSITE" id="PS50125"/>
    </source>
</evidence>
<dbReference type="SUPFAM" id="SSF48452">
    <property type="entry name" value="TPR-like"/>
    <property type="match status" value="1"/>
</dbReference>
<keyword evidence="1" id="KW-0677">Repeat</keyword>
<dbReference type="Proteomes" id="UP001172083">
    <property type="component" value="Unassembled WGS sequence"/>
</dbReference>
<dbReference type="InterPro" id="IPR050498">
    <property type="entry name" value="Ycf3"/>
</dbReference>
<comment type="caution">
    <text evidence="5">The sequence shown here is derived from an EMBL/GenBank/DDBJ whole genome shotgun (WGS) entry which is preliminary data.</text>
</comment>
<dbReference type="Pfam" id="PF00211">
    <property type="entry name" value="Guanylate_cyc"/>
    <property type="match status" value="1"/>
</dbReference>
<feature type="repeat" description="TPR" evidence="3">
    <location>
        <begin position="481"/>
        <end position="514"/>
    </location>
</feature>
<dbReference type="EMBL" id="JAUJEB010000001">
    <property type="protein sequence ID" value="MDN5212012.1"/>
    <property type="molecule type" value="Genomic_DNA"/>
</dbReference>
<dbReference type="SMART" id="SM00028">
    <property type="entry name" value="TPR"/>
    <property type="match status" value="6"/>
</dbReference>
<evidence type="ECO:0000256" key="2">
    <source>
        <dbReference type="ARBA" id="ARBA00022803"/>
    </source>
</evidence>
<name>A0ABT8L4P6_9BACT</name>
<dbReference type="Pfam" id="PF13432">
    <property type="entry name" value="TPR_16"/>
    <property type="match status" value="1"/>
</dbReference>
<dbReference type="CDD" id="cd07302">
    <property type="entry name" value="CHD"/>
    <property type="match status" value="1"/>
</dbReference>
<reference evidence="5" key="1">
    <citation type="submission" date="2023-06" db="EMBL/GenBank/DDBJ databases">
        <title>Genomic of Agaribacillus aureum.</title>
        <authorList>
            <person name="Wang G."/>
        </authorList>
    </citation>
    <scope>NUCLEOTIDE SEQUENCE</scope>
    <source>
        <strain evidence="5">BMA12</strain>
    </source>
</reference>
<dbReference type="PANTHER" id="PTHR44858">
    <property type="entry name" value="TETRATRICOPEPTIDE REPEAT PROTEIN 6"/>
    <property type="match status" value="1"/>
</dbReference>
<protein>
    <submittedName>
        <fullName evidence="5">Adenylate/guanylate cyclase domain-containing protein</fullName>
    </submittedName>
</protein>
<proteinExistence type="predicted"/>
<gene>
    <name evidence="5" type="ORF">QQ020_08115</name>
</gene>
<dbReference type="PROSITE" id="PS50005">
    <property type="entry name" value="TPR"/>
    <property type="match status" value="1"/>
</dbReference>
<dbReference type="RefSeq" id="WP_346757338.1">
    <property type="nucleotide sequence ID" value="NZ_JAUJEB010000001.1"/>
</dbReference>
<dbReference type="PANTHER" id="PTHR44858:SF1">
    <property type="entry name" value="UDP-N-ACETYLGLUCOSAMINE--PEPTIDE N-ACETYLGLUCOSAMINYLTRANSFERASE SPINDLY-RELATED"/>
    <property type="match status" value="1"/>
</dbReference>
<dbReference type="Gene3D" id="3.40.50.10070">
    <property type="entry name" value="TolB, N-terminal domain"/>
    <property type="match status" value="1"/>
</dbReference>
<evidence type="ECO:0000313" key="6">
    <source>
        <dbReference type="Proteomes" id="UP001172083"/>
    </source>
</evidence>
<evidence type="ECO:0000256" key="3">
    <source>
        <dbReference type="PROSITE-ProRule" id="PRU00339"/>
    </source>
</evidence>
<dbReference type="InterPro" id="IPR001054">
    <property type="entry name" value="A/G_cyclase"/>
</dbReference>
<keyword evidence="2 3" id="KW-0802">TPR repeat</keyword>
<dbReference type="Gene3D" id="3.30.70.1230">
    <property type="entry name" value="Nucleotide cyclase"/>
    <property type="match status" value="1"/>
</dbReference>
<dbReference type="SUPFAM" id="SSF55073">
    <property type="entry name" value="Nucleotide cyclase"/>
    <property type="match status" value="1"/>
</dbReference>
<keyword evidence="6" id="KW-1185">Reference proteome</keyword>
<dbReference type="Pfam" id="PF13181">
    <property type="entry name" value="TPR_8"/>
    <property type="match status" value="1"/>
</dbReference>
<sequence length="649" mass="72581">MTLTSKTIRKLAAIMFSDMVGYTAMMQTDEQRAITSRRRHRKIMREKVSAHNGEILQYYGDGTLTIFDSAIEAVDCAIEIQQLLQQEPKVALRIGLHTGDIVYNDEGIYGNGVNIASRIEALAIEGSVMVSDKVYDEIKNHNEFQTISMGKFELKNVHQPVEVFALSNQGLRVPRPMDLNSKTSASYQSIAVLPFVNMSSDTENEYFSDGITEEIINALTKVEGLQVTSRTSCFSFKGKNEDIRNIGTQLGVNTILEGSVRKAGNKVRITAQLINVNNGYHLWSESYDRQLADILEIQDEISNKIAFNLKEKLSKSAVKESLVNVTTRNIDAYNSYLKGLFHLNKWNPENAKKAIAFFEEAVQKEPSMVEAYVKLAHCYSFMGASGQIKPKGAAFKARDLAKKALSLDPNHYGAYVSIGLVNLLTDYNLTSAKNNFEKAVRLNPGIPYVHESYALYLNCVDNHDKAVEESRIAVKLDPLSINANMGLGRALQLAGKTDEAIEQFNKVLALDSNYRAAIEAIGWVYLSMEEYPRAIEYFLTYQQKVDHPLKGHTGLGFAYGVSGQTKKATECLNKVLKRSNEDKEIDLSVDLAIIYVGLKEFDKAIEQLKKAINEKVGGVIFIKNYPIFKALHDRPEFKELVNSVGLTEN</sequence>
<feature type="domain" description="Guanylate cyclase" evidence="4">
    <location>
        <begin position="13"/>
        <end position="120"/>
    </location>
</feature>
<accession>A0ABT8L4P6</accession>